<proteinExistence type="predicted"/>
<dbReference type="SMART" id="SM00387">
    <property type="entry name" value="HATPase_c"/>
    <property type="match status" value="2"/>
</dbReference>
<feature type="domain" description="Histidine kinase" evidence="14">
    <location>
        <begin position="918"/>
        <end position="1015"/>
    </location>
</feature>
<evidence type="ECO:0000256" key="3">
    <source>
        <dbReference type="ARBA" id="ARBA00012438"/>
    </source>
</evidence>
<dbReference type="InterPro" id="IPR003661">
    <property type="entry name" value="HisK_dim/P_dom"/>
</dbReference>
<feature type="transmembrane region" description="Helical" evidence="13">
    <location>
        <begin position="12"/>
        <end position="33"/>
    </location>
</feature>
<keyword evidence="11 13" id="KW-0472">Membrane</keyword>
<feature type="domain" description="Histidine kinase" evidence="14">
    <location>
        <begin position="437"/>
        <end position="654"/>
    </location>
</feature>
<feature type="transmembrane region" description="Helical" evidence="13">
    <location>
        <begin position="389"/>
        <end position="407"/>
    </location>
</feature>
<evidence type="ECO:0000256" key="7">
    <source>
        <dbReference type="ARBA" id="ARBA00022741"/>
    </source>
</evidence>
<feature type="modified residue" description="4-aspartylphosphate" evidence="12">
    <location>
        <position position="738"/>
    </location>
</feature>
<dbReference type="Proteomes" id="UP000572212">
    <property type="component" value="Unassembled WGS sequence"/>
</dbReference>
<dbReference type="EC" id="2.7.13.3" evidence="3"/>
<feature type="transmembrane region" description="Helical" evidence="13">
    <location>
        <begin position="361"/>
        <end position="383"/>
    </location>
</feature>
<dbReference type="InterPro" id="IPR008979">
    <property type="entry name" value="Galactose-bd-like_sf"/>
</dbReference>
<comment type="catalytic activity">
    <reaction evidence="1">
        <text>ATP + protein L-histidine = ADP + protein N-phospho-L-histidine.</text>
        <dbReference type="EC" id="2.7.13.3"/>
    </reaction>
</comment>
<protein>
    <recommendedName>
        <fullName evidence="3">histidine kinase</fullName>
        <ecNumber evidence="3">2.7.13.3</ecNumber>
    </recommendedName>
</protein>
<dbReference type="Gene3D" id="2.60.120.260">
    <property type="entry name" value="Galactose-binding domain-like"/>
    <property type="match status" value="1"/>
</dbReference>
<dbReference type="SMART" id="SM00448">
    <property type="entry name" value="REC"/>
    <property type="match status" value="1"/>
</dbReference>
<evidence type="ECO:0000256" key="5">
    <source>
        <dbReference type="ARBA" id="ARBA00022553"/>
    </source>
</evidence>
<evidence type="ECO:0000259" key="14">
    <source>
        <dbReference type="PROSITE" id="PS50109"/>
    </source>
</evidence>
<feature type="transmembrane region" description="Helical" evidence="13">
    <location>
        <begin position="329"/>
        <end position="349"/>
    </location>
</feature>
<dbReference type="PRINTS" id="PR00344">
    <property type="entry name" value="BCTRLSENSOR"/>
</dbReference>
<dbReference type="PANTHER" id="PTHR43547">
    <property type="entry name" value="TWO-COMPONENT HISTIDINE KINASE"/>
    <property type="match status" value="1"/>
</dbReference>
<keyword evidence="13" id="KW-0812">Transmembrane</keyword>
<dbReference type="InterPro" id="IPR003594">
    <property type="entry name" value="HATPase_dom"/>
</dbReference>
<dbReference type="Pfam" id="PF02518">
    <property type="entry name" value="HATPase_c"/>
    <property type="match status" value="2"/>
</dbReference>
<evidence type="ECO:0000256" key="9">
    <source>
        <dbReference type="ARBA" id="ARBA00022840"/>
    </source>
</evidence>
<dbReference type="GO" id="GO:0000155">
    <property type="term" value="F:phosphorelay sensor kinase activity"/>
    <property type="evidence" value="ECO:0007669"/>
    <property type="project" value="InterPro"/>
</dbReference>
<evidence type="ECO:0000256" key="8">
    <source>
        <dbReference type="ARBA" id="ARBA00022777"/>
    </source>
</evidence>
<feature type="domain" description="Response regulatory" evidence="15">
    <location>
        <begin position="690"/>
        <end position="805"/>
    </location>
</feature>
<keyword evidence="13" id="KW-1133">Transmembrane helix</keyword>
<evidence type="ECO:0000256" key="4">
    <source>
        <dbReference type="ARBA" id="ARBA00022475"/>
    </source>
</evidence>
<dbReference type="Gene3D" id="3.40.50.2300">
    <property type="match status" value="1"/>
</dbReference>
<dbReference type="PROSITE" id="PS50109">
    <property type="entry name" value="HIS_KIN"/>
    <property type="match status" value="2"/>
</dbReference>
<dbReference type="Gene3D" id="3.30.565.10">
    <property type="entry name" value="Histidine kinase-like ATPase, C-terminal domain"/>
    <property type="match status" value="2"/>
</dbReference>
<evidence type="ECO:0000256" key="10">
    <source>
        <dbReference type="ARBA" id="ARBA00023012"/>
    </source>
</evidence>
<dbReference type="SUPFAM" id="SSF47384">
    <property type="entry name" value="Homodimeric domain of signal transducing histidine kinase"/>
    <property type="match status" value="1"/>
</dbReference>
<keyword evidence="8 16" id="KW-0418">Kinase</keyword>
<dbReference type="CDD" id="cd16922">
    <property type="entry name" value="HATPase_EvgS-ArcB-TorS-like"/>
    <property type="match status" value="1"/>
</dbReference>
<keyword evidence="4" id="KW-1003">Cell membrane</keyword>
<comment type="subcellular location">
    <subcellularLocation>
        <location evidence="2">Cell membrane</location>
    </subcellularLocation>
</comment>
<keyword evidence="6" id="KW-0808">Transferase</keyword>
<dbReference type="Pfam" id="PF06580">
    <property type="entry name" value="His_kinase"/>
    <property type="match status" value="1"/>
</dbReference>
<dbReference type="InterPro" id="IPR010559">
    <property type="entry name" value="Sig_transdc_His_kin_internal"/>
</dbReference>
<feature type="transmembrane region" description="Helical" evidence="13">
    <location>
        <begin position="306"/>
        <end position="323"/>
    </location>
</feature>
<dbReference type="GO" id="GO:0005524">
    <property type="term" value="F:ATP binding"/>
    <property type="evidence" value="ECO:0007669"/>
    <property type="project" value="UniProtKB-KW"/>
</dbReference>
<dbReference type="PANTHER" id="PTHR43547:SF2">
    <property type="entry name" value="HYBRID SIGNAL TRANSDUCTION HISTIDINE KINASE C"/>
    <property type="match status" value="1"/>
</dbReference>
<name>A0A841RLL8_9BACI</name>
<dbReference type="InterPro" id="IPR036890">
    <property type="entry name" value="HATPase_C_sf"/>
</dbReference>
<reference evidence="16 17" key="1">
    <citation type="submission" date="2020-08" db="EMBL/GenBank/DDBJ databases">
        <title>Genomic Encyclopedia of Type Strains, Phase IV (KMG-IV): sequencing the most valuable type-strain genomes for metagenomic binning, comparative biology and taxonomic classification.</title>
        <authorList>
            <person name="Goeker M."/>
        </authorList>
    </citation>
    <scope>NUCLEOTIDE SEQUENCE [LARGE SCALE GENOMIC DNA]</scope>
    <source>
        <strain evidence="16 17">DSM 11805</strain>
    </source>
</reference>
<dbReference type="PROSITE" id="PS50110">
    <property type="entry name" value="RESPONSE_REGULATORY"/>
    <property type="match status" value="1"/>
</dbReference>
<organism evidence="16 17">
    <name type="scientific">Gracilibacillus halotolerans</name>
    <dbReference type="NCBI Taxonomy" id="74386"/>
    <lineage>
        <taxon>Bacteria</taxon>
        <taxon>Bacillati</taxon>
        <taxon>Bacillota</taxon>
        <taxon>Bacilli</taxon>
        <taxon>Bacillales</taxon>
        <taxon>Bacillaceae</taxon>
        <taxon>Gracilibacillus</taxon>
    </lineage>
</organism>
<dbReference type="SUPFAM" id="SSF52172">
    <property type="entry name" value="CheY-like"/>
    <property type="match status" value="1"/>
</dbReference>
<dbReference type="GO" id="GO:0005886">
    <property type="term" value="C:plasma membrane"/>
    <property type="evidence" value="ECO:0007669"/>
    <property type="project" value="UniProtKB-SubCell"/>
</dbReference>
<gene>
    <name evidence="16" type="ORF">GGQ92_001563</name>
</gene>
<dbReference type="CDD" id="cd00082">
    <property type="entry name" value="HisKA"/>
    <property type="match status" value="1"/>
</dbReference>
<dbReference type="InterPro" id="IPR011006">
    <property type="entry name" value="CheY-like_superfamily"/>
</dbReference>
<evidence type="ECO:0000256" key="1">
    <source>
        <dbReference type="ARBA" id="ARBA00000085"/>
    </source>
</evidence>
<dbReference type="InterPro" id="IPR004358">
    <property type="entry name" value="Sig_transdc_His_kin-like_C"/>
</dbReference>
<keyword evidence="7" id="KW-0547">Nucleotide-binding</keyword>
<comment type="caution">
    <text evidence="16">The sequence shown here is derived from an EMBL/GenBank/DDBJ whole genome shotgun (WGS) entry which is preliminary data.</text>
</comment>
<sequence length="1015" mass="115448">MSNEKRFSKKKIIFIIALFFLLLTCIRFGWIMYHQVPNHPQAKEGVVDLSEWSFKDNQTITLDGEWSFYPDQLISPNGIIAGDDNRTISVPRSWENELNKETQHTYGKGTYHLKVILPNKHQQLYGIRIKNVTTAANVYINGILYKEFNEVGLNNSGKPMERGPFSTFFQPEGNELDIVIQVSNYEIPFFGGITNSIQIGTGQAIQSEEGFSTTLQIVVSVIYLLHFMYVIILYFIGNKKYKKELICYGLMLLLASLTILIDDNIVVQLPIDVESSFKLLLLIMVSTLYVMLLFVKHLFQLQARSFKVLTAGFIIIVAGELLVPFEHFLYLGFFVLLYYVIAIGFMFNHTIRAVQQGYPDGIFILLLITSYTSNAIWGAGIKFGSLDIGYYPFDFIISIVVVAILLFKRHFRLVKLADEQNKQLQIEDQRKDEFLANTSHELRNPLHAILNITQVLLDKNKDTLSDENEERLLLQLRIGQQMTHTLNDLIDATRLKEQRIQLKKESHSLFNLASGTMNMVHFMIQEKNVQFEMDIPSSFPNVVVDEIRFVQILFNLLHNAIKYTDEGTITISAEQKGDLAWIHIKDTGIGISSDLQQRIFQPYEQASTSNHSSGGIGLGLSICKQLVELHGGEIYVSSVVGKGSTFSFSLPITKADSTRNIEKVELLENTKDLLETTQKNAESLNPPSGNILIVDDDPINLKLLQALLEDDYNIHAVTNAKEALENIHLRPWDLVISDVMMPNMSGYELTEKIREQFEISELPILLLTARNQIEDISSGFEYGANDYITKPIDSLELKMRVKALVKLKLSIQELLRFEAAWLQAQIQPHFLFNTLNTIASLSEIDTERMIKVLEQFGNYLRKSFHVHNTKSVIPLKDELSLVRSYLYIEKERFGDRLQVEWKVSNEGLDSIKIPPLSIQPLVENAVRHGVLRQRNGGKITIQITKSAGRIHVAIIDNGVGIKKDNIQELLSEHQINMNGVGIPNTNRRLIQLYGEGLTIESEPEIGTKISFHVPR</sequence>
<dbReference type="InterPro" id="IPR001789">
    <property type="entry name" value="Sig_transdc_resp-reg_receiver"/>
</dbReference>
<dbReference type="EMBL" id="JACHON010000004">
    <property type="protein sequence ID" value="MBB6512777.1"/>
    <property type="molecule type" value="Genomic_DNA"/>
</dbReference>
<dbReference type="Pfam" id="PF00512">
    <property type="entry name" value="HisKA"/>
    <property type="match status" value="1"/>
</dbReference>
<accession>A0A841RLL8</accession>
<dbReference type="InterPro" id="IPR005467">
    <property type="entry name" value="His_kinase_dom"/>
</dbReference>
<evidence type="ECO:0000256" key="2">
    <source>
        <dbReference type="ARBA" id="ARBA00004236"/>
    </source>
</evidence>
<evidence type="ECO:0000313" key="17">
    <source>
        <dbReference type="Proteomes" id="UP000572212"/>
    </source>
</evidence>
<dbReference type="AlphaFoldDB" id="A0A841RLL8"/>
<evidence type="ECO:0000259" key="15">
    <source>
        <dbReference type="PROSITE" id="PS50110"/>
    </source>
</evidence>
<feature type="transmembrane region" description="Helical" evidence="13">
    <location>
        <begin position="215"/>
        <end position="236"/>
    </location>
</feature>
<keyword evidence="5 12" id="KW-0597">Phosphoprotein</keyword>
<dbReference type="SUPFAM" id="SSF55874">
    <property type="entry name" value="ATPase domain of HSP90 chaperone/DNA topoisomerase II/histidine kinase"/>
    <property type="match status" value="2"/>
</dbReference>
<keyword evidence="9" id="KW-0067">ATP-binding</keyword>
<feature type="transmembrane region" description="Helical" evidence="13">
    <location>
        <begin position="279"/>
        <end position="299"/>
    </location>
</feature>
<evidence type="ECO:0000256" key="6">
    <source>
        <dbReference type="ARBA" id="ARBA00022679"/>
    </source>
</evidence>
<dbReference type="CDD" id="cd17574">
    <property type="entry name" value="REC_OmpR"/>
    <property type="match status" value="1"/>
</dbReference>
<feature type="transmembrane region" description="Helical" evidence="13">
    <location>
        <begin position="245"/>
        <end position="267"/>
    </location>
</feature>
<dbReference type="SUPFAM" id="SSF49785">
    <property type="entry name" value="Galactose-binding domain-like"/>
    <property type="match status" value="1"/>
</dbReference>
<dbReference type="Gene3D" id="1.10.287.130">
    <property type="match status" value="1"/>
</dbReference>
<keyword evidence="10" id="KW-0902">Two-component regulatory system</keyword>
<evidence type="ECO:0000256" key="11">
    <source>
        <dbReference type="ARBA" id="ARBA00023136"/>
    </source>
</evidence>
<evidence type="ECO:0000256" key="12">
    <source>
        <dbReference type="PROSITE-ProRule" id="PRU00169"/>
    </source>
</evidence>
<dbReference type="RefSeq" id="WP_184246657.1">
    <property type="nucleotide sequence ID" value="NZ_BAAACU010000028.1"/>
</dbReference>
<evidence type="ECO:0000256" key="13">
    <source>
        <dbReference type="SAM" id="Phobius"/>
    </source>
</evidence>
<dbReference type="InterPro" id="IPR036097">
    <property type="entry name" value="HisK_dim/P_sf"/>
</dbReference>
<dbReference type="Pfam" id="PF00072">
    <property type="entry name" value="Response_reg"/>
    <property type="match status" value="1"/>
</dbReference>
<keyword evidence="17" id="KW-1185">Reference proteome</keyword>
<dbReference type="FunFam" id="3.30.565.10:FF:000023">
    <property type="entry name" value="PAS domain-containing sensor histidine kinase"/>
    <property type="match status" value="1"/>
</dbReference>
<evidence type="ECO:0000313" key="16">
    <source>
        <dbReference type="EMBL" id="MBB6512777.1"/>
    </source>
</evidence>
<dbReference type="SMART" id="SM00388">
    <property type="entry name" value="HisKA"/>
    <property type="match status" value="1"/>
</dbReference>